<evidence type="ECO:0000313" key="3">
    <source>
        <dbReference type="EMBL" id="MDO1448234.1"/>
    </source>
</evidence>
<dbReference type="InterPro" id="IPR032710">
    <property type="entry name" value="NTF2-like_dom_sf"/>
</dbReference>
<dbReference type="SUPFAM" id="SSF54427">
    <property type="entry name" value="NTF2-like"/>
    <property type="match status" value="1"/>
</dbReference>
<dbReference type="Pfam" id="PF13474">
    <property type="entry name" value="SnoaL_3"/>
    <property type="match status" value="1"/>
</dbReference>
<dbReference type="InterPro" id="IPR037401">
    <property type="entry name" value="SnoaL-like"/>
</dbReference>
<keyword evidence="4" id="KW-1185">Reference proteome</keyword>
<proteinExistence type="predicted"/>
<sequence>MKTLKISLFIGLIVGFMASISIIGCQKNLQAAKQPASSLEMEKEAIRKVIDQETTSYYKQDFDAWQSTYVNEPYFRYHGYWEGFPEKVVYYNGFDSLRQIKKKQFDENRTVWQQSRIERRNENFRIYGEVAWYTFEEITYDTTTNQLLGTCMGARLMEKHNGAWKIAYLGFHFLPIKEDALPLTTGKK</sequence>
<dbReference type="EMBL" id="JAUKPO010000010">
    <property type="protein sequence ID" value="MDO1448234.1"/>
    <property type="molecule type" value="Genomic_DNA"/>
</dbReference>
<comment type="caution">
    <text evidence="3">The sequence shown here is derived from an EMBL/GenBank/DDBJ whole genome shotgun (WGS) entry which is preliminary data.</text>
</comment>
<keyword evidence="1" id="KW-0812">Transmembrane</keyword>
<dbReference type="Gene3D" id="3.10.450.50">
    <property type="match status" value="1"/>
</dbReference>
<keyword evidence="1" id="KW-0472">Membrane</keyword>
<organism evidence="3 4">
    <name type="scientific">Rhodocytophaga aerolata</name>
    <dbReference type="NCBI Taxonomy" id="455078"/>
    <lineage>
        <taxon>Bacteria</taxon>
        <taxon>Pseudomonadati</taxon>
        <taxon>Bacteroidota</taxon>
        <taxon>Cytophagia</taxon>
        <taxon>Cytophagales</taxon>
        <taxon>Rhodocytophagaceae</taxon>
        <taxon>Rhodocytophaga</taxon>
    </lineage>
</organism>
<evidence type="ECO:0000256" key="1">
    <source>
        <dbReference type="SAM" id="Phobius"/>
    </source>
</evidence>
<name>A0ABT8R8E2_9BACT</name>
<feature type="transmembrane region" description="Helical" evidence="1">
    <location>
        <begin position="6"/>
        <end position="25"/>
    </location>
</feature>
<dbReference type="Proteomes" id="UP001168528">
    <property type="component" value="Unassembled WGS sequence"/>
</dbReference>
<evidence type="ECO:0000259" key="2">
    <source>
        <dbReference type="Pfam" id="PF13474"/>
    </source>
</evidence>
<feature type="domain" description="SnoaL-like" evidence="2">
    <location>
        <begin position="46"/>
        <end position="168"/>
    </location>
</feature>
<gene>
    <name evidence="3" type="ORF">Q0590_18310</name>
</gene>
<evidence type="ECO:0000313" key="4">
    <source>
        <dbReference type="Proteomes" id="UP001168528"/>
    </source>
</evidence>
<reference evidence="3" key="1">
    <citation type="submission" date="2023-07" db="EMBL/GenBank/DDBJ databases">
        <title>The genome sequence of Rhodocytophaga aerolata KACC 12507.</title>
        <authorList>
            <person name="Zhang X."/>
        </authorList>
    </citation>
    <scope>NUCLEOTIDE SEQUENCE</scope>
    <source>
        <strain evidence="3">KACC 12507</strain>
    </source>
</reference>
<dbReference type="RefSeq" id="WP_302039035.1">
    <property type="nucleotide sequence ID" value="NZ_JAUKPO010000010.1"/>
</dbReference>
<accession>A0ABT8R8E2</accession>
<keyword evidence="1" id="KW-1133">Transmembrane helix</keyword>
<dbReference type="PROSITE" id="PS51257">
    <property type="entry name" value="PROKAR_LIPOPROTEIN"/>
    <property type="match status" value="1"/>
</dbReference>
<protein>
    <submittedName>
        <fullName evidence="3">Nuclear transport factor 2 family protein</fullName>
    </submittedName>
</protein>